<dbReference type="GO" id="GO:0035999">
    <property type="term" value="P:tetrahydrofolate interconversion"/>
    <property type="evidence" value="ECO:0007669"/>
    <property type="project" value="TreeGrafter"/>
</dbReference>
<comment type="catalytic activity">
    <reaction evidence="5">
        <text>(6S)-5-formyl-5,6,7,8-tetrahydrofolate + ATP = (6R)-5,10-methenyltetrahydrofolate + ADP + phosphate</text>
        <dbReference type="Rhea" id="RHEA:10488"/>
        <dbReference type="ChEBI" id="CHEBI:30616"/>
        <dbReference type="ChEBI" id="CHEBI:43474"/>
        <dbReference type="ChEBI" id="CHEBI:57455"/>
        <dbReference type="ChEBI" id="CHEBI:57457"/>
        <dbReference type="ChEBI" id="CHEBI:456216"/>
        <dbReference type="EC" id="6.3.3.2"/>
    </reaction>
</comment>
<evidence type="ECO:0000313" key="6">
    <source>
        <dbReference type="EMBL" id="SMC71594.1"/>
    </source>
</evidence>
<feature type="binding site" evidence="4">
    <location>
        <position position="68"/>
    </location>
    <ligand>
        <name>substrate</name>
    </ligand>
</feature>
<dbReference type="GO" id="GO:0030272">
    <property type="term" value="F:5-formyltetrahydrofolate cyclo-ligase activity"/>
    <property type="evidence" value="ECO:0007669"/>
    <property type="project" value="UniProtKB-EC"/>
</dbReference>
<dbReference type="PANTHER" id="PTHR23407:SF1">
    <property type="entry name" value="5-FORMYLTETRAHYDROFOLATE CYCLO-LIGASE"/>
    <property type="match status" value="1"/>
</dbReference>
<organism evidence="6 7">
    <name type="scientific">Janibacter indicus</name>
    <dbReference type="NCBI Taxonomy" id="857417"/>
    <lineage>
        <taxon>Bacteria</taxon>
        <taxon>Bacillati</taxon>
        <taxon>Actinomycetota</taxon>
        <taxon>Actinomycetes</taxon>
        <taxon>Micrococcales</taxon>
        <taxon>Intrasporangiaceae</taxon>
        <taxon>Janibacter</taxon>
    </lineage>
</organism>
<sequence length="191" mass="20162">MAPARRTKGEIRRLLRARRRELAAARDLTADGAALAEHLLDHPPAGWPGATPGAAPTTVLSYESLPHEPPTAGVNTALQAAGHRVLVPITLPDMRLEWCDLADPDRTPLGIDSPTRADLVLTPALAVDTAGTRLGQGGGCYDRVLPMLAEGTPFVVLLHPGEVTDEPLPADPHDVPVALVLTADGWSRARA</sequence>
<keyword evidence="3 4" id="KW-0067">ATP-binding</keyword>
<protein>
    <recommendedName>
        <fullName evidence="5">5-formyltetrahydrofolate cyclo-ligase</fullName>
        <ecNumber evidence="5">6.3.3.2</ecNumber>
    </recommendedName>
</protein>
<dbReference type="EMBL" id="FWXN01000008">
    <property type="protein sequence ID" value="SMC71594.1"/>
    <property type="molecule type" value="Genomic_DNA"/>
</dbReference>
<gene>
    <name evidence="6" type="ORF">SAMN06296429_1089</name>
</gene>
<evidence type="ECO:0000256" key="2">
    <source>
        <dbReference type="ARBA" id="ARBA00022741"/>
    </source>
</evidence>
<accession>A0A1W2BFI9</accession>
<dbReference type="InterPro" id="IPR037171">
    <property type="entry name" value="NagB/RpiA_transferase-like"/>
</dbReference>
<evidence type="ECO:0000313" key="7">
    <source>
        <dbReference type="Proteomes" id="UP000192634"/>
    </source>
</evidence>
<evidence type="ECO:0000256" key="4">
    <source>
        <dbReference type="PIRSR" id="PIRSR006806-1"/>
    </source>
</evidence>
<dbReference type="OrthoDB" id="3242798at2"/>
<reference evidence="6 7" key="1">
    <citation type="submission" date="2017-04" db="EMBL/GenBank/DDBJ databases">
        <authorList>
            <person name="Afonso C.L."/>
            <person name="Miller P.J."/>
            <person name="Scott M.A."/>
            <person name="Spackman E."/>
            <person name="Goraichik I."/>
            <person name="Dimitrov K.M."/>
            <person name="Suarez D.L."/>
            <person name="Swayne D.E."/>
        </authorList>
    </citation>
    <scope>NUCLEOTIDE SEQUENCE [LARGE SCALE GENOMIC DNA]</scope>
    <source>
        <strain evidence="6 7">CGMCC 1.12511</strain>
    </source>
</reference>
<dbReference type="GO" id="GO:0046872">
    <property type="term" value="F:metal ion binding"/>
    <property type="evidence" value="ECO:0007669"/>
    <property type="project" value="UniProtKB-KW"/>
</dbReference>
<feature type="binding site" evidence="4">
    <location>
        <begin position="133"/>
        <end position="141"/>
    </location>
    <ligand>
        <name>ATP</name>
        <dbReference type="ChEBI" id="CHEBI:30616"/>
    </ligand>
</feature>
<keyword evidence="2 4" id="KW-0547">Nucleotide-binding</keyword>
<comment type="similarity">
    <text evidence="1 5">Belongs to the 5-formyltetrahydrofolate cyclo-ligase family.</text>
</comment>
<keyword evidence="6" id="KW-0436">Ligase</keyword>
<dbReference type="SUPFAM" id="SSF100950">
    <property type="entry name" value="NagB/RpiA/CoA transferase-like"/>
    <property type="match status" value="1"/>
</dbReference>
<keyword evidence="5" id="KW-0460">Magnesium</keyword>
<dbReference type="Proteomes" id="UP000192634">
    <property type="component" value="Unassembled WGS sequence"/>
</dbReference>
<dbReference type="GO" id="GO:0005524">
    <property type="term" value="F:ATP binding"/>
    <property type="evidence" value="ECO:0007669"/>
    <property type="project" value="UniProtKB-KW"/>
</dbReference>
<dbReference type="InterPro" id="IPR024185">
    <property type="entry name" value="FTHF_cligase-like_sf"/>
</dbReference>
<dbReference type="PIRSF" id="PIRSF006806">
    <property type="entry name" value="FTHF_cligase"/>
    <property type="match status" value="1"/>
</dbReference>
<evidence type="ECO:0000256" key="5">
    <source>
        <dbReference type="RuleBase" id="RU361279"/>
    </source>
</evidence>
<dbReference type="PANTHER" id="PTHR23407">
    <property type="entry name" value="ATPASE INHIBITOR/5-FORMYLTETRAHYDROFOLATE CYCLO-LIGASE"/>
    <property type="match status" value="1"/>
</dbReference>
<dbReference type="InterPro" id="IPR002698">
    <property type="entry name" value="FTHF_cligase"/>
</dbReference>
<dbReference type="NCBIfam" id="TIGR02727">
    <property type="entry name" value="MTHFS_bact"/>
    <property type="match status" value="1"/>
</dbReference>
<dbReference type="RefSeq" id="WP_084451360.1">
    <property type="nucleotide sequence ID" value="NZ_FWXN01000008.1"/>
</dbReference>
<dbReference type="Pfam" id="PF01812">
    <property type="entry name" value="5-FTHF_cyc-lig"/>
    <property type="match status" value="1"/>
</dbReference>
<name>A0A1W2BFI9_9MICO</name>
<dbReference type="GO" id="GO:0009396">
    <property type="term" value="P:folic acid-containing compound biosynthetic process"/>
    <property type="evidence" value="ECO:0007669"/>
    <property type="project" value="TreeGrafter"/>
</dbReference>
<feature type="binding site" evidence="4">
    <location>
        <begin position="8"/>
        <end position="12"/>
    </location>
    <ligand>
        <name>ATP</name>
        <dbReference type="ChEBI" id="CHEBI:30616"/>
    </ligand>
</feature>
<evidence type="ECO:0000256" key="3">
    <source>
        <dbReference type="ARBA" id="ARBA00022840"/>
    </source>
</evidence>
<dbReference type="Gene3D" id="3.40.50.10420">
    <property type="entry name" value="NagB/RpiA/CoA transferase-like"/>
    <property type="match status" value="1"/>
</dbReference>
<dbReference type="AlphaFoldDB" id="A0A1W2BFI9"/>
<comment type="cofactor">
    <cofactor evidence="5">
        <name>Mg(2+)</name>
        <dbReference type="ChEBI" id="CHEBI:18420"/>
    </cofactor>
</comment>
<dbReference type="EC" id="6.3.3.2" evidence="5"/>
<feature type="binding site" evidence="4">
    <location>
        <position position="63"/>
    </location>
    <ligand>
        <name>substrate</name>
    </ligand>
</feature>
<evidence type="ECO:0000256" key="1">
    <source>
        <dbReference type="ARBA" id="ARBA00010638"/>
    </source>
</evidence>
<keyword evidence="5" id="KW-0479">Metal-binding</keyword>
<proteinExistence type="inferred from homology"/>